<dbReference type="SUPFAM" id="SSF50156">
    <property type="entry name" value="PDZ domain-like"/>
    <property type="match status" value="1"/>
</dbReference>
<dbReference type="Proteomes" id="UP001284033">
    <property type="component" value="Unassembled WGS sequence"/>
</dbReference>
<feature type="domain" description="Tricorn protease C1" evidence="12">
    <location>
        <begin position="709"/>
        <end position="765"/>
    </location>
</feature>
<dbReference type="GO" id="GO:0008236">
    <property type="term" value="F:serine-type peptidase activity"/>
    <property type="evidence" value="ECO:0007669"/>
    <property type="project" value="UniProtKB-UniRule"/>
</dbReference>
<comment type="subcellular location">
    <subcellularLocation>
        <location evidence="1 7">Cytoplasm</location>
    </subcellularLocation>
</comment>
<evidence type="ECO:0000256" key="2">
    <source>
        <dbReference type="ARBA" id="ARBA00008524"/>
    </source>
</evidence>
<dbReference type="InterPro" id="IPR036034">
    <property type="entry name" value="PDZ_sf"/>
</dbReference>
<comment type="function">
    <text evidence="7">Degrades oligopeptides.</text>
</comment>
<dbReference type="Pfam" id="PF26550">
    <property type="entry name" value="Tricorn_2nd"/>
    <property type="match status" value="1"/>
</dbReference>
<organism evidence="13 14">
    <name type="scientific">Riemerella anatipestifer</name>
    <name type="common">Moraxella anatipestifer</name>
    <dbReference type="NCBI Taxonomy" id="34085"/>
    <lineage>
        <taxon>Bacteria</taxon>
        <taxon>Pseudomonadati</taxon>
        <taxon>Bacteroidota</taxon>
        <taxon>Flavobacteriia</taxon>
        <taxon>Flavobacteriales</taxon>
        <taxon>Weeksellaceae</taxon>
        <taxon>Riemerella</taxon>
    </lineage>
</organism>
<keyword evidence="3 7" id="KW-0963">Cytoplasm</keyword>
<dbReference type="CDD" id="cd07562">
    <property type="entry name" value="Peptidase_S41_TRI"/>
    <property type="match status" value="1"/>
</dbReference>
<dbReference type="InterPro" id="IPR029045">
    <property type="entry name" value="ClpP/crotonase-like_dom_sf"/>
</dbReference>
<dbReference type="InterPro" id="IPR011042">
    <property type="entry name" value="6-blade_b-propeller_TolB-like"/>
</dbReference>
<dbReference type="SUPFAM" id="SSF52096">
    <property type="entry name" value="ClpP/crotonase"/>
    <property type="match status" value="1"/>
</dbReference>
<gene>
    <name evidence="13" type="ORF">PG303_06255</name>
</gene>
<dbReference type="RefSeq" id="WP_253037536.1">
    <property type="nucleotide sequence ID" value="NZ_CP170447.1"/>
</dbReference>
<feature type="active site" description="Nucleophile" evidence="8">
    <location>
        <position position="986"/>
    </location>
</feature>
<dbReference type="InterPro" id="IPR028204">
    <property type="entry name" value="Tricorn_C1"/>
</dbReference>
<feature type="domain" description="Tail specific protease" evidence="11">
    <location>
        <begin position="898"/>
        <end position="1053"/>
    </location>
</feature>
<accession>A0AAP6LMU5</accession>
<keyword evidence="10" id="KW-0732">Signal</keyword>
<dbReference type="Pfam" id="PF03572">
    <property type="entry name" value="Peptidase_S41"/>
    <property type="match status" value="1"/>
</dbReference>
<evidence type="ECO:0000256" key="9">
    <source>
        <dbReference type="SAM" id="MobiDB-lite"/>
    </source>
</evidence>
<keyword evidence="4 7" id="KW-0645">Protease</keyword>
<dbReference type="EMBL" id="JAQZHK010000004">
    <property type="protein sequence ID" value="MDY3512817.1"/>
    <property type="molecule type" value="Genomic_DNA"/>
</dbReference>
<dbReference type="Pfam" id="PF26549">
    <property type="entry name" value="Tricorn_N"/>
    <property type="match status" value="1"/>
</dbReference>
<feature type="active site" description="Charge relay system" evidence="8">
    <location>
        <position position="1043"/>
    </location>
</feature>
<dbReference type="SUPFAM" id="SSF82171">
    <property type="entry name" value="DPP6 N-terminal domain-like"/>
    <property type="match status" value="2"/>
</dbReference>
<evidence type="ECO:0000259" key="11">
    <source>
        <dbReference type="Pfam" id="PF03572"/>
    </source>
</evidence>
<evidence type="ECO:0000256" key="5">
    <source>
        <dbReference type="ARBA" id="ARBA00022801"/>
    </source>
</evidence>
<dbReference type="GO" id="GO:0006508">
    <property type="term" value="P:proteolysis"/>
    <property type="evidence" value="ECO:0007669"/>
    <property type="project" value="UniProtKB-UniRule"/>
</dbReference>
<comment type="caution">
    <text evidence="13">The sequence shown here is derived from an EMBL/GenBank/DDBJ whole genome shotgun (WGS) entry which is preliminary data.</text>
</comment>
<evidence type="ECO:0000256" key="3">
    <source>
        <dbReference type="ARBA" id="ARBA00022490"/>
    </source>
</evidence>
<protein>
    <recommendedName>
        <fullName evidence="7">Tricorn protease homolog</fullName>
        <ecNumber evidence="7">3.4.21.-</ecNumber>
    </recommendedName>
</protein>
<keyword evidence="5 7" id="KW-0378">Hydrolase</keyword>
<evidence type="ECO:0000256" key="7">
    <source>
        <dbReference type="PIRNR" id="PIRNR036421"/>
    </source>
</evidence>
<evidence type="ECO:0000256" key="4">
    <source>
        <dbReference type="ARBA" id="ARBA00022670"/>
    </source>
</evidence>
<dbReference type="Gene3D" id="3.30.750.44">
    <property type="match status" value="1"/>
</dbReference>
<dbReference type="Gene3D" id="2.120.10.60">
    <property type="entry name" value="Tricorn protease N-terminal domain"/>
    <property type="match status" value="2"/>
</dbReference>
<evidence type="ECO:0000256" key="1">
    <source>
        <dbReference type="ARBA" id="ARBA00004496"/>
    </source>
</evidence>
<evidence type="ECO:0000313" key="14">
    <source>
        <dbReference type="Proteomes" id="UP001284033"/>
    </source>
</evidence>
<evidence type="ECO:0000313" key="13">
    <source>
        <dbReference type="EMBL" id="MDY3512817.1"/>
    </source>
</evidence>
<evidence type="ECO:0000256" key="6">
    <source>
        <dbReference type="ARBA" id="ARBA00022825"/>
    </source>
</evidence>
<keyword evidence="6 7" id="KW-0720">Serine protease</keyword>
<feature type="signal peptide" evidence="10">
    <location>
        <begin position="1"/>
        <end position="19"/>
    </location>
</feature>
<dbReference type="InterPro" id="IPR012393">
    <property type="entry name" value="Tricorn_protease"/>
</dbReference>
<reference evidence="13" key="1">
    <citation type="submission" date="2023-01" db="EMBL/GenBank/DDBJ databases">
        <title>Genome-based studies on antimicrobial resistance profiles of Riemerella anatipestifer in China, 1994 to 2021.</title>
        <authorList>
            <person name="Yang Z."/>
            <person name="Zhu D."/>
        </authorList>
    </citation>
    <scope>NUCLEOTIDE SEQUENCE</scope>
    <source>
        <strain evidence="13">RCAD1218</strain>
    </source>
</reference>
<dbReference type="PANTHER" id="PTHR43253:SF1">
    <property type="entry name" value="TRICORN PROTEASE HOMOLOG 2-RELATED"/>
    <property type="match status" value="1"/>
</dbReference>
<evidence type="ECO:0000256" key="10">
    <source>
        <dbReference type="SAM" id="SignalP"/>
    </source>
</evidence>
<feature type="active site" description="Charge relay system" evidence="8">
    <location>
        <position position="771"/>
    </location>
</feature>
<dbReference type="InterPro" id="IPR005151">
    <property type="entry name" value="Tail-specific_protease"/>
</dbReference>
<comment type="similarity">
    <text evidence="2 7">Belongs to the peptidase S41B family.</text>
</comment>
<dbReference type="GO" id="GO:0005737">
    <property type="term" value="C:cytoplasm"/>
    <property type="evidence" value="ECO:0007669"/>
    <property type="project" value="UniProtKB-SubCell"/>
</dbReference>
<name>A0AAP6LMU5_RIEAN</name>
<dbReference type="EC" id="3.4.21.-" evidence="7"/>
<dbReference type="PIRSF" id="PIRSF036421">
    <property type="entry name" value="Tricorn_protease"/>
    <property type="match status" value="1"/>
</dbReference>
<proteinExistence type="inferred from homology"/>
<dbReference type="Pfam" id="PF14684">
    <property type="entry name" value="Tricorn_C1"/>
    <property type="match status" value="1"/>
</dbReference>
<dbReference type="PANTHER" id="PTHR43253">
    <property type="entry name" value="TRICORN PROTEASE HOMOLOG 2-RELATED"/>
    <property type="match status" value="1"/>
</dbReference>
<dbReference type="Gene3D" id="2.30.42.10">
    <property type="match status" value="1"/>
</dbReference>
<evidence type="ECO:0000256" key="8">
    <source>
        <dbReference type="PIRSR" id="PIRSR036421-1"/>
    </source>
</evidence>
<evidence type="ECO:0000259" key="12">
    <source>
        <dbReference type="Pfam" id="PF14684"/>
    </source>
</evidence>
<dbReference type="Gene3D" id="3.90.226.10">
    <property type="entry name" value="2-enoyl-CoA Hydratase, Chain A, domain 1"/>
    <property type="match status" value="1"/>
</dbReference>
<sequence length="1079" mass="123430">MRKLNFALLLLLVWTSAFGNNSPLWLRNTSISPDGKKIAFTYMGDIYTVSTEGGSAVRLTTHPAYDSDPVWSPDGKFIAFSSDRENGFQRVFIMPSQGGEAKQVTFHSQAALPLAFSKDGKNIIYSANLQNSPQNVIFPSASIQLYQISIDGGQPKRIFNSSTKSISLTSDGEAMYYENIKGNENQWRKHHTSSVTRDIWRYDFKSKKYTQIINWKGEDRNPVLSSDGKTLYFLSERSGSFNVFKTPVAQPSKVEQVTFHKDFPVRYLSVANNGYIAYSYDGEIYLSKPMGKPQKVNVNIISDVSNQQSKFMAFSSGATSSSVSPDGKQITMVIRGEVFVNSTDYNTTKQITKTAAAEQGVSFSADGRSLVYASYRDGYWDLYKASIQRKEDPNFSNATLITEEKLIPSDNSEKMYPQYSPDGKEVAFVQNRTHIAIYNFETKKIRKITDPKYQTERNGYIDYEWSPDGKWLVVQYIARDRVPYSDIGIISTEGGKEIVNITDSGYFDTNPHWALDGNAIIWKSERYGMRNHASWGSMSDQMIVFLNREAYDKYRMNKEEYELLTETEKNEKKSEAEDAKDNKDDKKEKPKKDKKSKDINIEWENLSERVVRLTPNSSELGDAIISKDGKKLYYLASFEKGFDLWVHDLRERSTKLLSKLNGSSAYLDTSKDGKKIFLLSGQKAKLLELPSEKIKDLSFSADMKLDLTKEREFMFDMVKRELKERFYVKDMHGVNWEKLTEQYRKYLPHINNNYDFSEMLSELLGELNVSHTGSKYRPSASYQELTAELGVFVTPQDNGLLIEEIPVNSPFDNYRSKAKQGHIIEKIDGETITSKVDYYQYLEGKAGKKILISLYNPKDGTRWDEEIKGINAWIWNEILYQRWIKQRAADVEKWSGGRLGYVHIRSMGDDSFREVYSDILGKYNNKEGIVIDIRNNGGGRLHEDIEVFFSAKKYLTQKVQGKKYGVMPSRRWTKPSIMVINEADYSNAHGTPWVYKHLKLGKLVGAPVPGTMTSVNWVTLQDSTLNFGIPVVGYEKEDGTYLENFELQPDVEVYLDQEKANQGEDNQLKRAVEELLKDL</sequence>
<dbReference type="Gene3D" id="2.120.10.30">
    <property type="entry name" value="TolB, C-terminal domain"/>
    <property type="match status" value="2"/>
</dbReference>
<feature type="region of interest" description="Disordered" evidence="9">
    <location>
        <begin position="565"/>
        <end position="596"/>
    </location>
</feature>
<dbReference type="AlphaFoldDB" id="A0AAP6LMU5"/>
<feature type="chain" id="PRO_5042936070" description="Tricorn protease homolog" evidence="10">
    <location>
        <begin position="20"/>
        <end position="1079"/>
    </location>
</feature>
<dbReference type="SUPFAM" id="SSF69304">
    <property type="entry name" value="Tricorn protease N-terminal domain"/>
    <property type="match status" value="1"/>
</dbReference>